<dbReference type="InterPro" id="IPR016032">
    <property type="entry name" value="Sig_transdc_resp-reg_C-effctor"/>
</dbReference>
<dbReference type="EMBL" id="AP022871">
    <property type="protein sequence ID" value="BCB88854.1"/>
    <property type="molecule type" value="Genomic_DNA"/>
</dbReference>
<sequence length="64" mass="7072">MRHRGTVAPRAEIVAAVWDVNVGSDSNLLEVYVGYLRRKVDEPFGRNAIQTVRGHGYRFAADGG</sequence>
<dbReference type="CDD" id="cd00383">
    <property type="entry name" value="trans_reg_C"/>
    <property type="match status" value="1"/>
</dbReference>
<organism evidence="4 5">
    <name type="scientific">Phytohabitans suffuscus</name>
    <dbReference type="NCBI Taxonomy" id="624315"/>
    <lineage>
        <taxon>Bacteria</taxon>
        <taxon>Bacillati</taxon>
        <taxon>Actinomycetota</taxon>
        <taxon>Actinomycetes</taxon>
        <taxon>Micromonosporales</taxon>
        <taxon>Micromonosporaceae</taxon>
    </lineage>
</organism>
<name>A0A6F8YRX5_9ACTN</name>
<evidence type="ECO:0000313" key="4">
    <source>
        <dbReference type="EMBL" id="BCB88854.1"/>
    </source>
</evidence>
<dbReference type="InterPro" id="IPR001867">
    <property type="entry name" value="OmpR/PhoB-type_DNA-bd"/>
</dbReference>
<gene>
    <name evidence="4" type="ORF">Psuf_061670</name>
</gene>
<dbReference type="AlphaFoldDB" id="A0A6F8YRX5"/>
<evidence type="ECO:0000256" key="1">
    <source>
        <dbReference type="ARBA" id="ARBA00023125"/>
    </source>
</evidence>
<dbReference type="GO" id="GO:0000160">
    <property type="term" value="P:phosphorelay signal transduction system"/>
    <property type="evidence" value="ECO:0007669"/>
    <property type="project" value="InterPro"/>
</dbReference>
<evidence type="ECO:0000313" key="5">
    <source>
        <dbReference type="Proteomes" id="UP000503011"/>
    </source>
</evidence>
<accession>A0A6F8YRX5</accession>
<dbReference type="Gene3D" id="1.10.10.10">
    <property type="entry name" value="Winged helix-like DNA-binding domain superfamily/Winged helix DNA-binding domain"/>
    <property type="match status" value="1"/>
</dbReference>
<dbReference type="SUPFAM" id="SSF46894">
    <property type="entry name" value="C-terminal effector domain of the bipartite response regulators"/>
    <property type="match status" value="1"/>
</dbReference>
<dbReference type="Proteomes" id="UP000503011">
    <property type="component" value="Chromosome"/>
</dbReference>
<dbReference type="KEGG" id="psuu:Psuf_061670"/>
<dbReference type="GO" id="GO:0003677">
    <property type="term" value="F:DNA binding"/>
    <property type="evidence" value="ECO:0007669"/>
    <property type="project" value="UniProtKB-UniRule"/>
</dbReference>
<reference evidence="4 5" key="2">
    <citation type="submission" date="2020-03" db="EMBL/GenBank/DDBJ databases">
        <authorList>
            <person name="Ichikawa N."/>
            <person name="Kimura A."/>
            <person name="Kitahashi Y."/>
            <person name="Uohara A."/>
        </authorList>
    </citation>
    <scope>NUCLEOTIDE SEQUENCE [LARGE SCALE GENOMIC DNA]</scope>
    <source>
        <strain evidence="4 5">NBRC 105367</strain>
    </source>
</reference>
<dbReference type="SMART" id="SM00862">
    <property type="entry name" value="Trans_reg_C"/>
    <property type="match status" value="1"/>
</dbReference>
<protein>
    <recommendedName>
        <fullName evidence="3">OmpR/PhoB-type domain-containing protein</fullName>
    </recommendedName>
</protein>
<dbReference type="InterPro" id="IPR036388">
    <property type="entry name" value="WH-like_DNA-bd_sf"/>
</dbReference>
<evidence type="ECO:0000256" key="2">
    <source>
        <dbReference type="PROSITE-ProRule" id="PRU01091"/>
    </source>
</evidence>
<feature type="domain" description="OmpR/PhoB-type" evidence="3">
    <location>
        <begin position="1"/>
        <end position="61"/>
    </location>
</feature>
<dbReference type="PROSITE" id="PS51755">
    <property type="entry name" value="OMPR_PHOB"/>
    <property type="match status" value="1"/>
</dbReference>
<feature type="DNA-binding region" description="OmpR/PhoB-type" evidence="2">
    <location>
        <begin position="1"/>
        <end position="61"/>
    </location>
</feature>
<dbReference type="GO" id="GO:0006355">
    <property type="term" value="P:regulation of DNA-templated transcription"/>
    <property type="evidence" value="ECO:0007669"/>
    <property type="project" value="InterPro"/>
</dbReference>
<reference evidence="4 5" key="1">
    <citation type="submission" date="2020-03" db="EMBL/GenBank/DDBJ databases">
        <title>Whole genome shotgun sequence of Phytohabitans suffuscus NBRC 105367.</title>
        <authorList>
            <person name="Komaki H."/>
            <person name="Tamura T."/>
        </authorList>
    </citation>
    <scope>NUCLEOTIDE SEQUENCE [LARGE SCALE GENOMIC DNA]</scope>
    <source>
        <strain evidence="4 5">NBRC 105367</strain>
    </source>
</reference>
<proteinExistence type="predicted"/>
<keyword evidence="5" id="KW-1185">Reference proteome</keyword>
<evidence type="ECO:0000259" key="3">
    <source>
        <dbReference type="PROSITE" id="PS51755"/>
    </source>
</evidence>
<keyword evidence="1 2" id="KW-0238">DNA-binding</keyword>
<dbReference type="Pfam" id="PF00486">
    <property type="entry name" value="Trans_reg_C"/>
    <property type="match status" value="1"/>
</dbReference>